<dbReference type="RefSeq" id="WP_021696762.1">
    <property type="nucleotide sequence ID" value="NZ_BATC01000010.1"/>
</dbReference>
<protein>
    <submittedName>
        <fullName evidence="1">Uncharacterized protein</fullName>
    </submittedName>
</protein>
<gene>
    <name evidence="1" type="ORF">MBEBAB_0916</name>
</gene>
<dbReference type="EMBL" id="BATC01000010">
    <property type="protein sequence ID" value="GAD58666.1"/>
    <property type="molecule type" value="Genomic_DNA"/>
</dbReference>
<organism evidence="1 2">
    <name type="scientific">Brevundimonas abyssalis TAR-001</name>
    <dbReference type="NCBI Taxonomy" id="1391729"/>
    <lineage>
        <taxon>Bacteria</taxon>
        <taxon>Pseudomonadati</taxon>
        <taxon>Pseudomonadota</taxon>
        <taxon>Alphaproteobacteria</taxon>
        <taxon>Caulobacterales</taxon>
        <taxon>Caulobacteraceae</taxon>
        <taxon>Brevundimonas</taxon>
    </lineage>
</organism>
<name>A0A8E0NAP7_9CAUL</name>
<accession>A0A8E0NAP7</accession>
<comment type="caution">
    <text evidence="1">The sequence shown here is derived from an EMBL/GenBank/DDBJ whole genome shotgun (WGS) entry which is preliminary data.</text>
</comment>
<proteinExistence type="predicted"/>
<dbReference type="Proteomes" id="UP000016569">
    <property type="component" value="Unassembled WGS sequence"/>
</dbReference>
<keyword evidence="2" id="KW-1185">Reference proteome</keyword>
<sequence length="54" mass="5969">MHQITIIMRRMSMWLRKKFPIPGRIGQVTGQSLSGITIMAAATVSPPCRPQAGF</sequence>
<evidence type="ECO:0000313" key="2">
    <source>
        <dbReference type="Proteomes" id="UP000016569"/>
    </source>
</evidence>
<reference evidence="2" key="1">
    <citation type="journal article" date="2013" name="Genome Announc.">
        <title>Draft Genome Sequence of the Dimorphic Prosthecate Bacterium Brevundimonas abyssalis TAR-001T.</title>
        <authorList>
            <person name="Tsubouchi T."/>
            <person name="Nishi S."/>
            <person name="Usui K."/>
            <person name="Shimane Y."/>
            <person name="Takaki Y."/>
            <person name="Maruyama T."/>
            <person name="Hatada Y."/>
        </authorList>
    </citation>
    <scope>NUCLEOTIDE SEQUENCE [LARGE SCALE GENOMIC DNA]</scope>
    <source>
        <strain evidence="2">TAR-001</strain>
    </source>
</reference>
<dbReference type="AlphaFoldDB" id="A0A8E0NAP7"/>
<evidence type="ECO:0000313" key="1">
    <source>
        <dbReference type="EMBL" id="GAD58666.1"/>
    </source>
</evidence>